<dbReference type="STRING" id="48256.CLHUN_01410"/>
<proteinExistence type="predicted"/>
<feature type="transmembrane region" description="Helical" evidence="1">
    <location>
        <begin position="7"/>
        <end position="24"/>
    </location>
</feature>
<sequence>MKSKTRNLVMIGISTFAIVALAIVDISENGKLTTGFIGVVALVAGAIIIPAAFEVIKSKKL</sequence>
<dbReference type="AlphaFoldDB" id="A0A1V4SSA0"/>
<keyword evidence="1" id="KW-1133">Transmembrane helix</keyword>
<keyword evidence="3" id="KW-1185">Reference proteome</keyword>
<protein>
    <submittedName>
        <fullName evidence="2">Uncharacterized protein</fullName>
    </submittedName>
</protein>
<reference evidence="2 3" key="1">
    <citation type="submission" date="2017-03" db="EMBL/GenBank/DDBJ databases">
        <title>Genome sequence of Clostridium hungatei DSM 14427.</title>
        <authorList>
            <person name="Poehlein A."/>
            <person name="Daniel R."/>
        </authorList>
    </citation>
    <scope>NUCLEOTIDE SEQUENCE [LARGE SCALE GENOMIC DNA]</scope>
    <source>
        <strain evidence="2 3">DSM 14427</strain>
    </source>
</reference>
<dbReference type="RefSeq" id="WP_080062644.1">
    <property type="nucleotide sequence ID" value="NZ_MZGX01000001.1"/>
</dbReference>
<evidence type="ECO:0000313" key="3">
    <source>
        <dbReference type="Proteomes" id="UP000191554"/>
    </source>
</evidence>
<comment type="caution">
    <text evidence="2">The sequence shown here is derived from an EMBL/GenBank/DDBJ whole genome shotgun (WGS) entry which is preliminary data.</text>
</comment>
<evidence type="ECO:0000313" key="2">
    <source>
        <dbReference type="EMBL" id="OPX46325.1"/>
    </source>
</evidence>
<keyword evidence="1" id="KW-0812">Transmembrane</keyword>
<name>A0A1V4SSA0_RUMHU</name>
<gene>
    <name evidence="2" type="ORF">CLHUN_01410</name>
</gene>
<feature type="transmembrane region" description="Helical" evidence="1">
    <location>
        <begin position="36"/>
        <end position="56"/>
    </location>
</feature>
<dbReference type="Proteomes" id="UP000191554">
    <property type="component" value="Unassembled WGS sequence"/>
</dbReference>
<evidence type="ECO:0000256" key="1">
    <source>
        <dbReference type="SAM" id="Phobius"/>
    </source>
</evidence>
<dbReference type="EMBL" id="MZGX01000001">
    <property type="protein sequence ID" value="OPX46325.1"/>
    <property type="molecule type" value="Genomic_DNA"/>
</dbReference>
<organism evidence="2 3">
    <name type="scientific">Ruminiclostridium hungatei</name>
    <name type="common">Clostridium hungatei</name>
    <dbReference type="NCBI Taxonomy" id="48256"/>
    <lineage>
        <taxon>Bacteria</taxon>
        <taxon>Bacillati</taxon>
        <taxon>Bacillota</taxon>
        <taxon>Clostridia</taxon>
        <taxon>Eubacteriales</taxon>
        <taxon>Oscillospiraceae</taxon>
        <taxon>Ruminiclostridium</taxon>
    </lineage>
</organism>
<keyword evidence="1" id="KW-0472">Membrane</keyword>
<accession>A0A1V4SSA0</accession>